<dbReference type="NCBIfam" id="TIGR02694">
    <property type="entry name" value="arsenite_ox_S"/>
    <property type="match status" value="1"/>
</dbReference>
<evidence type="ECO:0000256" key="5">
    <source>
        <dbReference type="SAM" id="Phobius"/>
    </source>
</evidence>
<dbReference type="PROSITE" id="PS51296">
    <property type="entry name" value="RIESKE"/>
    <property type="match status" value="1"/>
</dbReference>
<dbReference type="InterPro" id="IPR014067">
    <property type="entry name" value="AioB/IdrB_ssu"/>
</dbReference>
<dbReference type="InterPro" id="IPR006311">
    <property type="entry name" value="TAT_signal"/>
</dbReference>
<keyword evidence="4" id="KW-0411">Iron-sulfur</keyword>
<dbReference type="GO" id="GO:0046872">
    <property type="term" value="F:metal ion binding"/>
    <property type="evidence" value="ECO:0007669"/>
    <property type="project" value="UniProtKB-KW"/>
</dbReference>
<keyword evidence="5" id="KW-0472">Membrane</keyword>
<dbReference type="Pfam" id="PF00355">
    <property type="entry name" value="Rieske"/>
    <property type="match status" value="1"/>
</dbReference>
<dbReference type="InterPro" id="IPR036922">
    <property type="entry name" value="Rieske_2Fe-2S_sf"/>
</dbReference>
<organism evidence="7 8">
    <name type="scientific">Aeropyrum pernix</name>
    <dbReference type="NCBI Taxonomy" id="56636"/>
    <lineage>
        <taxon>Archaea</taxon>
        <taxon>Thermoproteota</taxon>
        <taxon>Thermoprotei</taxon>
        <taxon>Desulfurococcales</taxon>
        <taxon>Desulfurococcaceae</taxon>
        <taxon>Aeropyrum</taxon>
    </lineage>
</organism>
<dbReference type="CDD" id="cd03476">
    <property type="entry name" value="Rieske_ArOX_small"/>
    <property type="match status" value="1"/>
</dbReference>
<accession>A0A401HC45</accession>
<keyword evidence="5" id="KW-0812">Transmembrane</keyword>
<dbReference type="SUPFAM" id="SSF50022">
    <property type="entry name" value="ISP domain"/>
    <property type="match status" value="1"/>
</dbReference>
<feature type="domain" description="Rieske" evidence="6">
    <location>
        <begin position="84"/>
        <end position="189"/>
    </location>
</feature>
<comment type="caution">
    <text evidence="7">The sequence shown here is derived from an EMBL/GenBank/DDBJ whole genome shotgun (WGS) entry which is preliminary data.</text>
</comment>
<dbReference type="OrthoDB" id="5623at2157"/>
<reference evidence="7 8" key="1">
    <citation type="submission" date="2017-02" db="EMBL/GenBank/DDBJ databases">
        <title>isolation and characterization of a novel temperate virus Aeropyrum globular virus 1 infecting hyperthermophilic archaeon Aeropyrum.</title>
        <authorList>
            <person name="Yumiya M."/>
            <person name="Yoshida T."/>
            <person name="Sako Y."/>
        </authorList>
    </citation>
    <scope>NUCLEOTIDE SEQUENCE [LARGE SCALE GENOMIC DNA]</scope>
    <source>
        <strain evidence="7 8">YK1-12-2013</strain>
    </source>
</reference>
<sequence>MSRSDNGGEDKGLRITRREFLAAAGAGAAAFIVGAVVGSTAFPREKEVVKPGPTQTVTATATETATITETQTQVQLVEKKYPKVKIANVSELREGQPVFKEYIGHRIVVIKLGEEAVNGVGPDKDIVAFSMLCTHMGGFLIFDGNTKTLICPLHFSQFDPSRGGQPVVGHATEYLPQVILEYDEASGDIFAVGFTALVYGRYDNLQGVKA</sequence>
<keyword evidence="5" id="KW-1133">Transmembrane helix</keyword>
<dbReference type="Gene3D" id="2.102.10.10">
    <property type="entry name" value="Rieske [2Fe-2S] iron-sulphur domain"/>
    <property type="match status" value="1"/>
</dbReference>
<evidence type="ECO:0000313" key="8">
    <source>
        <dbReference type="Proteomes" id="UP000291213"/>
    </source>
</evidence>
<keyword evidence="1" id="KW-0001">2Fe-2S</keyword>
<evidence type="ECO:0000256" key="4">
    <source>
        <dbReference type="ARBA" id="ARBA00023014"/>
    </source>
</evidence>
<evidence type="ECO:0000256" key="2">
    <source>
        <dbReference type="ARBA" id="ARBA00022723"/>
    </source>
</evidence>
<name>A0A401HC45_AERPX</name>
<keyword evidence="3" id="KW-0408">Iron</keyword>
<evidence type="ECO:0000313" key="7">
    <source>
        <dbReference type="EMBL" id="GBF09970.1"/>
    </source>
</evidence>
<dbReference type="RefSeq" id="WP_131160863.1">
    <property type="nucleotide sequence ID" value="NZ_BDMD01000141.1"/>
</dbReference>
<proteinExistence type="predicted"/>
<dbReference type="Proteomes" id="UP000291213">
    <property type="component" value="Unassembled WGS sequence"/>
</dbReference>
<protein>
    <submittedName>
        <fullName evidence="7">Probable arsenite oxidase small subunit</fullName>
    </submittedName>
</protein>
<gene>
    <name evidence="7" type="ORF">apy_16950</name>
</gene>
<dbReference type="EMBL" id="BDMD01000141">
    <property type="protein sequence ID" value="GBF09970.1"/>
    <property type="molecule type" value="Genomic_DNA"/>
</dbReference>
<dbReference type="AlphaFoldDB" id="A0A401HC45"/>
<dbReference type="NCBIfam" id="TIGR01409">
    <property type="entry name" value="TAT_signal_seq"/>
    <property type="match status" value="1"/>
</dbReference>
<keyword evidence="2" id="KW-0479">Metal-binding</keyword>
<dbReference type="InterPro" id="IPR019546">
    <property type="entry name" value="TAT_signal_bac_arc"/>
</dbReference>
<evidence type="ECO:0000256" key="1">
    <source>
        <dbReference type="ARBA" id="ARBA00022714"/>
    </source>
</evidence>
<dbReference type="InterPro" id="IPR017941">
    <property type="entry name" value="Rieske_2Fe-2S"/>
</dbReference>
<dbReference type="PROSITE" id="PS51318">
    <property type="entry name" value="TAT"/>
    <property type="match status" value="1"/>
</dbReference>
<feature type="transmembrane region" description="Helical" evidence="5">
    <location>
        <begin position="20"/>
        <end position="42"/>
    </location>
</feature>
<evidence type="ECO:0000256" key="3">
    <source>
        <dbReference type="ARBA" id="ARBA00023004"/>
    </source>
</evidence>
<evidence type="ECO:0000259" key="6">
    <source>
        <dbReference type="PROSITE" id="PS51296"/>
    </source>
</evidence>
<dbReference type="GO" id="GO:0051537">
    <property type="term" value="F:2 iron, 2 sulfur cluster binding"/>
    <property type="evidence" value="ECO:0007669"/>
    <property type="project" value="UniProtKB-KW"/>
</dbReference>